<dbReference type="Gene3D" id="1.10.260.40">
    <property type="entry name" value="lambda repressor-like DNA-binding domains"/>
    <property type="match status" value="1"/>
</dbReference>
<keyword evidence="2" id="KW-0614">Plasmid</keyword>
<proteinExistence type="predicted"/>
<evidence type="ECO:0000259" key="1">
    <source>
        <dbReference type="PROSITE" id="PS50943"/>
    </source>
</evidence>
<geneLocation type="plasmid" evidence="3">
    <name>pfdu301a</name>
</geneLocation>
<evidence type="ECO:0000313" key="3">
    <source>
        <dbReference type="Proteomes" id="UP000501076"/>
    </source>
</evidence>
<dbReference type="EMBL" id="CP045273">
    <property type="protein sequence ID" value="QJX80494.1"/>
    <property type="molecule type" value="Genomic_DNA"/>
</dbReference>
<dbReference type="InterPro" id="IPR010982">
    <property type="entry name" value="Lambda_DNA-bd_dom_sf"/>
</dbReference>
<name>A0A6M6E4H4_PRIMG</name>
<evidence type="ECO:0000313" key="2">
    <source>
        <dbReference type="EMBL" id="QJX80494.1"/>
    </source>
</evidence>
<dbReference type="GO" id="GO:0003677">
    <property type="term" value="F:DNA binding"/>
    <property type="evidence" value="ECO:0007669"/>
    <property type="project" value="InterPro"/>
</dbReference>
<dbReference type="Proteomes" id="UP000501076">
    <property type="component" value="Plasmid pFDU301A"/>
</dbReference>
<accession>A0A6M6E4H4</accession>
<sequence length="102" mass="11371">MILNKLFYILNKKGTGSVDLISKIEQLSPDRSLANKLGELIFSKRIELGISQDELAKKANLKCEVIHRIEAGSDISINEFEKAASSLDINQKDILWAISTLL</sequence>
<gene>
    <name evidence="2" type="ORF">FDZ14_30875</name>
</gene>
<dbReference type="InterPro" id="IPR001387">
    <property type="entry name" value="Cro/C1-type_HTH"/>
</dbReference>
<feature type="domain" description="HTH cro/C1-type" evidence="1">
    <location>
        <begin position="45"/>
        <end position="94"/>
    </location>
</feature>
<dbReference type="PROSITE" id="PS50943">
    <property type="entry name" value="HTH_CROC1"/>
    <property type="match status" value="1"/>
</dbReference>
<dbReference type="SUPFAM" id="SSF47413">
    <property type="entry name" value="lambda repressor-like DNA-binding domains"/>
    <property type="match status" value="1"/>
</dbReference>
<organism evidence="2 3">
    <name type="scientific">Priestia megaterium</name>
    <name type="common">Bacillus megaterium</name>
    <dbReference type="NCBI Taxonomy" id="1404"/>
    <lineage>
        <taxon>Bacteria</taxon>
        <taxon>Bacillati</taxon>
        <taxon>Bacillota</taxon>
        <taxon>Bacilli</taxon>
        <taxon>Bacillales</taxon>
        <taxon>Bacillaceae</taxon>
        <taxon>Priestia</taxon>
    </lineage>
</organism>
<reference evidence="2 3" key="1">
    <citation type="submission" date="2019-10" db="EMBL/GenBank/DDBJ databases">
        <title>Complete genome sequences for adaption low water activity.</title>
        <authorList>
            <person name="Zhao L."/>
            <person name="Zhong J."/>
        </authorList>
    </citation>
    <scope>NUCLEOTIDE SEQUENCE [LARGE SCALE GENOMIC DNA]</scope>
    <source>
        <strain evidence="2 3">FDU301</strain>
        <plasmid evidence="3">pfdu301a</plasmid>
    </source>
</reference>
<dbReference type="CDD" id="cd00093">
    <property type="entry name" value="HTH_XRE"/>
    <property type="match status" value="1"/>
</dbReference>
<protein>
    <submittedName>
        <fullName evidence="2">Helix-turn-helix domain-containing protein</fullName>
    </submittedName>
</protein>
<dbReference type="Pfam" id="PF01381">
    <property type="entry name" value="HTH_3"/>
    <property type="match status" value="1"/>
</dbReference>
<dbReference type="AlphaFoldDB" id="A0A6M6E4H4"/>